<evidence type="ECO:0000313" key="1">
    <source>
        <dbReference type="EMBL" id="QAU04830.1"/>
    </source>
</evidence>
<evidence type="ECO:0000313" key="2">
    <source>
        <dbReference type="Proteomes" id="UP000290538"/>
    </source>
</evidence>
<name>A0A410T7P1_9CAUD</name>
<reference evidence="1 2" key="1">
    <citation type="submission" date="2019-01" db="EMBL/GenBank/DDBJ databases">
        <title>Complete genome sequence of Campylobacter bacteriophage CP20.</title>
        <authorList>
            <person name="Connerton I.F."/>
        </authorList>
    </citation>
    <scope>NUCLEOTIDE SEQUENCE [LARGE SCALE GENOMIC DNA]</scope>
</reference>
<protein>
    <submittedName>
        <fullName evidence="1">Uncharacterized protein</fullName>
    </submittedName>
</protein>
<sequence length="210" mass="25353">MSNILNFSELANIERNIVFFNVYDYCGVKGILKYLNFHNHNVYTYSYDDLNQSFYNNVFDTKFNLKKFKKYYNILKNLQAKNDLWLKGLAEKRGKYEVLKFDIKYFNYFDDDWLKICVWRDPVISISLNFFTAESDDQYNINIIKKFKKFMVDINEYANVICYDDFLNHLGIDKYTDIDKSVVTREALNYSINLCKQYLNLNYEVYNELL</sequence>
<accession>A0A410T7P1</accession>
<dbReference type="EMBL" id="MK408758">
    <property type="protein sequence ID" value="QAU04830.1"/>
    <property type="molecule type" value="Genomic_DNA"/>
</dbReference>
<organism evidence="1 2">
    <name type="scientific">Campylobacter phage CP20</name>
    <dbReference type="NCBI Taxonomy" id="2506428"/>
    <lineage>
        <taxon>Viruses</taxon>
        <taxon>Duplodnaviria</taxon>
        <taxon>Heunggongvirae</taxon>
        <taxon>Uroviricota</taxon>
        <taxon>Caudoviricetes</taxon>
        <taxon>Connertonviridae</taxon>
        <taxon>Firehammervirus</taxon>
        <taxon>Firehammervirus CPt10</taxon>
    </lineage>
</organism>
<proteinExistence type="predicted"/>
<dbReference type="Proteomes" id="UP000290538">
    <property type="component" value="Segment"/>
</dbReference>